<evidence type="ECO:0000313" key="1">
    <source>
        <dbReference type="EMBL" id="KNZ49166.1"/>
    </source>
</evidence>
<reference evidence="1 2" key="1">
    <citation type="submission" date="2015-08" db="EMBL/GenBank/DDBJ databases">
        <title>Next Generation Sequencing and Analysis of the Genome of Puccinia sorghi L Schw, the Causal Agent of Maize Common Rust.</title>
        <authorList>
            <person name="Rochi L."/>
            <person name="Burguener G."/>
            <person name="Darino M."/>
            <person name="Turjanski A."/>
            <person name="Kreff E."/>
            <person name="Dieguez M.J."/>
            <person name="Sacco F."/>
        </authorList>
    </citation>
    <scope>NUCLEOTIDE SEQUENCE [LARGE SCALE GENOMIC DNA]</scope>
    <source>
        <strain evidence="1 2">RO10H11247</strain>
    </source>
</reference>
<sequence>MDNFMKLHTLLVDINCNHQLNGSFLLHCPILAYLEQQACFWNFLPPFWENLQLHLKISAGIDCMKIKYPQSHLFKDCFGFIDGTIILLALGPWKNKEDYRRSFILCMAGVGVHTVPATQKHNSIA</sequence>
<dbReference type="Proteomes" id="UP000037035">
    <property type="component" value="Unassembled WGS sequence"/>
</dbReference>
<accession>A0A0L6UKU4</accession>
<comment type="caution">
    <text evidence="1">The sequence shown here is derived from an EMBL/GenBank/DDBJ whole genome shotgun (WGS) entry which is preliminary data.</text>
</comment>
<dbReference type="OrthoDB" id="3233403at2759"/>
<proteinExistence type="predicted"/>
<protein>
    <submittedName>
        <fullName evidence="1">Uncharacterized protein</fullName>
    </submittedName>
</protein>
<keyword evidence="2" id="KW-1185">Reference proteome</keyword>
<dbReference type="VEuPathDB" id="FungiDB:VP01_516g1"/>
<dbReference type="AlphaFoldDB" id="A0A0L6UKU4"/>
<dbReference type="EMBL" id="LAVV01010353">
    <property type="protein sequence ID" value="KNZ49166.1"/>
    <property type="molecule type" value="Genomic_DNA"/>
</dbReference>
<gene>
    <name evidence="1" type="ORF">VP01_516g1</name>
</gene>
<name>A0A0L6UKU4_9BASI</name>
<organism evidence="1 2">
    <name type="scientific">Puccinia sorghi</name>
    <dbReference type="NCBI Taxonomy" id="27349"/>
    <lineage>
        <taxon>Eukaryota</taxon>
        <taxon>Fungi</taxon>
        <taxon>Dikarya</taxon>
        <taxon>Basidiomycota</taxon>
        <taxon>Pucciniomycotina</taxon>
        <taxon>Pucciniomycetes</taxon>
        <taxon>Pucciniales</taxon>
        <taxon>Pucciniaceae</taxon>
        <taxon>Puccinia</taxon>
    </lineage>
</organism>
<evidence type="ECO:0000313" key="2">
    <source>
        <dbReference type="Proteomes" id="UP000037035"/>
    </source>
</evidence>